<evidence type="ECO:0008006" key="4">
    <source>
        <dbReference type="Google" id="ProtNLM"/>
    </source>
</evidence>
<dbReference type="KEGG" id="mant:BHD05_12185"/>
<name>A0A7L5AI96_9MICO</name>
<feature type="signal peptide" evidence="1">
    <location>
        <begin position="1"/>
        <end position="30"/>
    </location>
</feature>
<dbReference type="RefSeq" id="WP_161886679.1">
    <property type="nucleotide sequence ID" value="NZ_CP017146.1"/>
</dbReference>
<dbReference type="EMBL" id="CP017146">
    <property type="protein sequence ID" value="QHO70290.1"/>
    <property type="molecule type" value="Genomic_DNA"/>
</dbReference>
<proteinExistence type="predicted"/>
<keyword evidence="3" id="KW-1185">Reference proteome</keyword>
<gene>
    <name evidence="2" type="ORF">BHD05_12185</name>
</gene>
<evidence type="ECO:0000256" key="1">
    <source>
        <dbReference type="SAM" id="SignalP"/>
    </source>
</evidence>
<keyword evidence="1" id="KW-0732">Signal</keyword>
<protein>
    <recommendedName>
        <fullName evidence="4">CHRD domain-containing protein</fullName>
    </recommendedName>
</protein>
<dbReference type="OrthoDB" id="2991218at2"/>
<organism evidence="2 3">
    <name type="scientific">Marisediminicola antarctica</name>
    <dbReference type="NCBI Taxonomy" id="674079"/>
    <lineage>
        <taxon>Bacteria</taxon>
        <taxon>Bacillati</taxon>
        <taxon>Actinomycetota</taxon>
        <taxon>Actinomycetes</taxon>
        <taxon>Micrococcales</taxon>
        <taxon>Microbacteriaceae</taxon>
        <taxon>Marisediminicola</taxon>
    </lineage>
</organism>
<evidence type="ECO:0000313" key="2">
    <source>
        <dbReference type="EMBL" id="QHO70290.1"/>
    </source>
</evidence>
<accession>A0A7L5AI96</accession>
<dbReference type="AlphaFoldDB" id="A0A7L5AI96"/>
<reference evidence="2 3" key="1">
    <citation type="submission" date="2016-09" db="EMBL/GenBank/DDBJ databases">
        <title>Complete genome sequence of microbes from the polar regions.</title>
        <authorList>
            <person name="Liao L."/>
            <person name="Chen B."/>
        </authorList>
    </citation>
    <scope>NUCLEOTIDE SEQUENCE [LARGE SCALE GENOMIC DNA]</scope>
    <source>
        <strain evidence="2 3">ZS314</strain>
    </source>
</reference>
<sequence>MSRLTRTRAISLSLSLGLGIAALGAGPASASGSNGMPDRGGMSQGAQVYKVDLNELNSSGVEGQAILVLKGDTLKVKIRATGLVPNALHPQHIHGLDGNANATCPPASAAGPDGILDLADGLPFYGPILLPLEAFPMAENGTINYKATFTVDGDLLDLSDEAIVLHGGFVESEYVATLPVSCGEIN</sequence>
<feature type="chain" id="PRO_5029483910" description="CHRD domain-containing protein" evidence="1">
    <location>
        <begin position="31"/>
        <end position="186"/>
    </location>
</feature>
<dbReference type="Proteomes" id="UP000464507">
    <property type="component" value="Chromosome"/>
</dbReference>
<evidence type="ECO:0000313" key="3">
    <source>
        <dbReference type="Proteomes" id="UP000464507"/>
    </source>
</evidence>